<dbReference type="Gramene" id="TraesCS6B03G0044800.1">
    <property type="protein sequence ID" value="TraesCS6B03G0044800.1.CDS1"/>
    <property type="gene ID" value="TraesCS6B03G0044800"/>
</dbReference>
<dbReference type="Gramene" id="TraesCS6B02G019400.1">
    <property type="protein sequence ID" value="TraesCS6B02G019400.1.cds1"/>
    <property type="gene ID" value="TraesCS6B02G019400"/>
</dbReference>
<proteinExistence type="inferred from homology"/>
<dbReference type="OMA" id="RLQIVAM"/>
<evidence type="ECO:0000313" key="13">
    <source>
        <dbReference type="EnsemblPlants" id="TraesCS6B02G019400.1.cds1"/>
    </source>
</evidence>
<evidence type="ECO:0000256" key="5">
    <source>
        <dbReference type="ARBA" id="ARBA00022614"/>
    </source>
</evidence>
<dbReference type="EnsemblPlants" id="TraesCS6B02G019400.1">
    <property type="protein sequence ID" value="TraesCS6B02G019400.1.cds1"/>
    <property type="gene ID" value="TraesCS6B02G019400"/>
</dbReference>
<dbReference type="PANTHER" id="PTHR27004">
    <property type="entry name" value="RECEPTOR-LIKE PROTEIN 12 ISOFORM X1"/>
    <property type="match status" value="1"/>
</dbReference>
<dbReference type="STRING" id="4565.A0A3B6PEH7"/>
<evidence type="ECO:0000256" key="2">
    <source>
        <dbReference type="ARBA" id="ARBA00004479"/>
    </source>
</evidence>
<keyword evidence="10" id="KW-0675">Receptor</keyword>
<dbReference type="OrthoDB" id="687555at2759"/>
<evidence type="ECO:0008006" key="15">
    <source>
        <dbReference type="Google" id="ProtNLM"/>
    </source>
</evidence>
<sequence>MISLFLRGNRLSGRIPTTLINNSALAIMDLNSNFLQMELPSNIGDTLPNLWALSLSDNMFEGQFPASLGNASFLSIIYLASNNFTGQLPSSLGNLLHLTDLKLDENNFEAKDDQGWKFLDALSNCGSLQVLSLNDNQLYGPIPHSVGNLSASIQRLEFGNNYLSGTVP</sequence>
<dbReference type="InterPro" id="IPR032675">
    <property type="entry name" value="LRR_dom_sf"/>
</dbReference>
<protein>
    <recommendedName>
        <fullName evidence="15">Leucine-rich repeat-containing N-terminal plant-type domain-containing protein</fullName>
    </recommendedName>
</protein>
<name>A0A3B6PEH7_WHEAT</name>
<keyword evidence="9" id="KW-0472">Membrane</keyword>
<dbReference type="Gene3D" id="3.80.10.10">
    <property type="entry name" value="Ribonuclease Inhibitor"/>
    <property type="match status" value="1"/>
</dbReference>
<evidence type="ECO:0000313" key="14">
    <source>
        <dbReference type="Proteomes" id="UP000019116"/>
    </source>
</evidence>
<evidence type="ECO:0000256" key="1">
    <source>
        <dbReference type="ARBA" id="ARBA00004236"/>
    </source>
</evidence>
<dbReference type="Pfam" id="PF00560">
    <property type="entry name" value="LRR_1"/>
    <property type="match status" value="3"/>
</dbReference>
<reference evidence="13" key="2">
    <citation type="submission" date="2018-10" db="UniProtKB">
        <authorList>
            <consortium name="EnsemblPlants"/>
        </authorList>
    </citation>
    <scope>IDENTIFICATION</scope>
</reference>
<keyword evidence="11" id="KW-0325">Glycoprotein</keyword>
<reference evidence="13" key="1">
    <citation type="submission" date="2018-08" db="EMBL/GenBank/DDBJ databases">
        <authorList>
            <person name="Rossello M."/>
        </authorList>
    </citation>
    <scope>NUCLEOTIDE SEQUENCE [LARGE SCALE GENOMIC DNA]</scope>
    <source>
        <strain evidence="13">cv. Chinese Spring</strain>
    </source>
</reference>
<evidence type="ECO:0000256" key="9">
    <source>
        <dbReference type="ARBA" id="ARBA00023136"/>
    </source>
</evidence>
<evidence type="ECO:0000256" key="11">
    <source>
        <dbReference type="ARBA" id="ARBA00023180"/>
    </source>
</evidence>
<comment type="similarity">
    <text evidence="3">Belongs to the RLP family.</text>
</comment>
<evidence type="ECO:0000256" key="3">
    <source>
        <dbReference type="ARBA" id="ARBA00009592"/>
    </source>
</evidence>
<keyword evidence="4" id="KW-1003">Cell membrane</keyword>
<evidence type="ECO:0000256" key="7">
    <source>
        <dbReference type="ARBA" id="ARBA00022737"/>
    </source>
</evidence>
<dbReference type="SUPFAM" id="SSF52058">
    <property type="entry name" value="L domain-like"/>
    <property type="match status" value="1"/>
</dbReference>
<accession>A0A3B6PEH7</accession>
<dbReference type="InterPro" id="IPR001611">
    <property type="entry name" value="Leu-rich_rpt"/>
</dbReference>
<keyword evidence="8" id="KW-1133">Transmembrane helix</keyword>
<evidence type="ECO:0000256" key="4">
    <source>
        <dbReference type="ARBA" id="ARBA00022475"/>
    </source>
</evidence>
<keyword evidence="7" id="KW-0677">Repeat</keyword>
<evidence type="ECO:0000256" key="10">
    <source>
        <dbReference type="ARBA" id="ARBA00023170"/>
    </source>
</evidence>
<dbReference type="Proteomes" id="UP000019116">
    <property type="component" value="Chromosome 6B"/>
</dbReference>
<dbReference type="SMR" id="A0A3B6PEH7"/>
<comment type="subcellular location">
    <subcellularLocation>
        <location evidence="1">Cell membrane</location>
    </subcellularLocation>
    <subcellularLocation>
        <location evidence="12">Endomembrane system</location>
        <topology evidence="12">Single-pass membrane protein</topology>
    </subcellularLocation>
    <subcellularLocation>
        <location evidence="2">Membrane</location>
        <topology evidence="2">Single-pass type I membrane protein</topology>
    </subcellularLocation>
</comment>
<evidence type="ECO:0000256" key="8">
    <source>
        <dbReference type="ARBA" id="ARBA00022989"/>
    </source>
</evidence>
<dbReference type="AlphaFoldDB" id="A0A3B6PEH7"/>
<keyword evidence="5" id="KW-0433">Leucine-rich repeat</keyword>
<keyword evidence="6" id="KW-0812">Transmembrane</keyword>
<dbReference type="PANTHER" id="PTHR27004:SF411">
    <property type="entry name" value="OS11G0173550 PROTEIN"/>
    <property type="match status" value="1"/>
</dbReference>
<organism evidence="13">
    <name type="scientific">Triticum aestivum</name>
    <name type="common">Wheat</name>
    <dbReference type="NCBI Taxonomy" id="4565"/>
    <lineage>
        <taxon>Eukaryota</taxon>
        <taxon>Viridiplantae</taxon>
        <taxon>Streptophyta</taxon>
        <taxon>Embryophyta</taxon>
        <taxon>Tracheophyta</taxon>
        <taxon>Spermatophyta</taxon>
        <taxon>Magnoliopsida</taxon>
        <taxon>Liliopsida</taxon>
        <taxon>Poales</taxon>
        <taxon>Poaceae</taxon>
        <taxon>BOP clade</taxon>
        <taxon>Pooideae</taxon>
        <taxon>Triticodae</taxon>
        <taxon>Triticeae</taxon>
        <taxon>Triticinae</taxon>
        <taxon>Triticum</taxon>
    </lineage>
</organism>
<evidence type="ECO:0000256" key="12">
    <source>
        <dbReference type="ARBA" id="ARBA00037847"/>
    </source>
</evidence>
<keyword evidence="14" id="KW-1185">Reference proteome</keyword>
<evidence type="ECO:0000256" key="6">
    <source>
        <dbReference type="ARBA" id="ARBA00022692"/>
    </source>
</evidence>
<dbReference type="GO" id="GO:0005886">
    <property type="term" value="C:plasma membrane"/>
    <property type="evidence" value="ECO:0007669"/>
    <property type="project" value="UniProtKB-SubCell"/>
</dbReference>